<dbReference type="PANTHER" id="PTHR14269">
    <property type="entry name" value="CDP-DIACYLGLYCEROL--GLYCEROL-3-PHOSPHATE 3-PHOSPHATIDYLTRANSFERASE-RELATED"/>
    <property type="match status" value="1"/>
</dbReference>
<evidence type="ECO:0000256" key="13">
    <source>
        <dbReference type="ARBA" id="ARBA00039001"/>
    </source>
</evidence>
<comment type="catalytic activity">
    <reaction evidence="14">
        <text>a CDP-1,2-diacyl-sn-glycerol + a 1,2-diacyl-sn-glycero-3-phospho-(1'-sn-glycerol) = a cardiolipin + CMP + H(+)</text>
        <dbReference type="Rhea" id="RHEA:32931"/>
        <dbReference type="ChEBI" id="CHEBI:15378"/>
        <dbReference type="ChEBI" id="CHEBI:58332"/>
        <dbReference type="ChEBI" id="CHEBI:60377"/>
        <dbReference type="ChEBI" id="CHEBI:62237"/>
        <dbReference type="ChEBI" id="CHEBI:64716"/>
        <dbReference type="EC" id="2.7.8.41"/>
    </reaction>
</comment>
<evidence type="ECO:0000256" key="10">
    <source>
        <dbReference type="ARBA" id="ARBA00023136"/>
    </source>
</evidence>
<reference evidence="17 18" key="1">
    <citation type="submission" date="2024-04" db="EMBL/GenBank/DDBJ databases">
        <authorList>
            <person name="Rising A."/>
            <person name="Reimegard J."/>
            <person name="Sonavane S."/>
            <person name="Akerstrom W."/>
            <person name="Nylinder S."/>
            <person name="Hedman E."/>
            <person name="Kallberg Y."/>
        </authorList>
    </citation>
    <scope>NUCLEOTIDE SEQUENCE [LARGE SCALE GENOMIC DNA]</scope>
</reference>
<keyword evidence="3" id="KW-0444">Lipid biosynthesis</keyword>
<comment type="caution">
    <text evidence="17">The sequence shown here is derived from an EMBL/GenBank/DDBJ whole genome shotgun (WGS) entry which is preliminary data.</text>
</comment>
<feature type="transmembrane region" description="Helical" evidence="15">
    <location>
        <begin position="244"/>
        <end position="261"/>
    </location>
</feature>
<evidence type="ECO:0000256" key="15">
    <source>
        <dbReference type="SAM" id="Phobius"/>
    </source>
</evidence>
<dbReference type="GO" id="GO:0032049">
    <property type="term" value="P:cardiolipin biosynthetic process"/>
    <property type="evidence" value="ECO:0007669"/>
    <property type="project" value="TreeGrafter"/>
</dbReference>
<dbReference type="EC" id="2.7.8.41" evidence="13"/>
<evidence type="ECO:0000256" key="1">
    <source>
        <dbReference type="ARBA" id="ARBA00004448"/>
    </source>
</evidence>
<evidence type="ECO:0000256" key="6">
    <source>
        <dbReference type="ARBA" id="ARBA00022792"/>
    </source>
</evidence>
<keyword evidence="18" id="KW-1185">Reference proteome</keyword>
<evidence type="ECO:0000313" key="18">
    <source>
        <dbReference type="Proteomes" id="UP001497382"/>
    </source>
</evidence>
<accession>A0AAV1ZIV4</accession>
<evidence type="ECO:0000256" key="2">
    <source>
        <dbReference type="ARBA" id="ARBA00010441"/>
    </source>
</evidence>
<dbReference type="InterPro" id="IPR043130">
    <property type="entry name" value="CDP-OH_PTrfase_TM_dom"/>
</dbReference>
<keyword evidence="7 15" id="KW-1133">Transmembrane helix</keyword>
<keyword evidence="5 15" id="KW-0812">Transmembrane</keyword>
<dbReference type="GO" id="GO:0043337">
    <property type="term" value="F:cardiolipin synthase (CMP-forming)"/>
    <property type="evidence" value="ECO:0007669"/>
    <property type="project" value="UniProtKB-EC"/>
</dbReference>
<keyword evidence="6" id="KW-0999">Mitochondrion inner membrane</keyword>
<feature type="transmembrane region" description="Helical" evidence="15">
    <location>
        <begin position="175"/>
        <end position="198"/>
    </location>
</feature>
<feature type="transmembrane region" description="Helical" evidence="15">
    <location>
        <begin position="337"/>
        <end position="360"/>
    </location>
</feature>
<name>A0AAV1ZIV4_9ARAC</name>
<dbReference type="EMBL" id="CAXIEN010000055">
    <property type="protein sequence ID" value="CAL1271668.1"/>
    <property type="molecule type" value="Genomic_DNA"/>
</dbReference>
<keyword evidence="4" id="KW-0808">Transferase</keyword>
<gene>
    <name evidence="17" type="ORF">LARSCL_LOCUS5942</name>
</gene>
<dbReference type="InterPro" id="IPR050324">
    <property type="entry name" value="CDP-alcohol_PTase-I"/>
</dbReference>
<dbReference type="GO" id="GO:0005743">
    <property type="term" value="C:mitochondrial inner membrane"/>
    <property type="evidence" value="ECO:0007669"/>
    <property type="project" value="UniProtKB-SubCell"/>
</dbReference>
<evidence type="ECO:0000256" key="3">
    <source>
        <dbReference type="ARBA" id="ARBA00022516"/>
    </source>
</evidence>
<dbReference type="Pfam" id="PF01066">
    <property type="entry name" value="CDP-OH_P_transf"/>
    <property type="match status" value="1"/>
</dbReference>
<evidence type="ECO:0000256" key="12">
    <source>
        <dbReference type="ARBA" id="ARBA00023264"/>
    </source>
</evidence>
<feature type="chain" id="PRO_5043864188" description="cardiolipin synthase (CMP-forming)" evidence="16">
    <location>
        <begin position="23"/>
        <end position="376"/>
    </location>
</feature>
<evidence type="ECO:0000256" key="4">
    <source>
        <dbReference type="ARBA" id="ARBA00022679"/>
    </source>
</evidence>
<dbReference type="FunFam" id="1.20.120.1760:FF:000005">
    <property type="entry name" value="Cardiolipin synthase 1"/>
    <property type="match status" value="1"/>
</dbReference>
<keyword evidence="12" id="KW-1208">Phospholipid metabolism</keyword>
<dbReference type="Gene3D" id="1.20.120.1760">
    <property type="match status" value="1"/>
</dbReference>
<evidence type="ECO:0000256" key="9">
    <source>
        <dbReference type="ARBA" id="ARBA00023128"/>
    </source>
</evidence>
<sequence length="376" mass="42461">MVLNCTLFDLFTKACLLWTCVSRGNNYISPCINGKKFNSKAMASLNFCIRNCLLVQRNFQQNFSNVKKLKELLCRPIHSNTGFSNISISCGPGSNYIFPSKNARRPTDMQYFNIACMSRWTKCTQSNILSNENSKRKQRSTKVRFAEDVRVKIQSAKKETRRRVHKKISEIKENILTIPNALCVIRIAATPVIGYLVLSELYTFSLGLVIFAGFTDVVDGFIARNFQNQQSMIGSFLDPAADKLLIATLFVTLTMNGLIPIPLTSLILFRDACLFGAGFWIRYVSLPPPKTLSRYFDMSLITAKLSPTGISKINTMIQLTLVSASLAAPVFNYVDHMYLHILWYVTATTTVLSAASYMYYNQSTYKLFTGDDKNKE</sequence>
<evidence type="ECO:0000256" key="8">
    <source>
        <dbReference type="ARBA" id="ARBA00023098"/>
    </source>
</evidence>
<dbReference type="InterPro" id="IPR000462">
    <property type="entry name" value="CDP-OH_P_trans"/>
</dbReference>
<evidence type="ECO:0000256" key="7">
    <source>
        <dbReference type="ARBA" id="ARBA00022989"/>
    </source>
</evidence>
<organism evidence="17 18">
    <name type="scientific">Larinioides sclopetarius</name>
    <dbReference type="NCBI Taxonomy" id="280406"/>
    <lineage>
        <taxon>Eukaryota</taxon>
        <taxon>Metazoa</taxon>
        <taxon>Ecdysozoa</taxon>
        <taxon>Arthropoda</taxon>
        <taxon>Chelicerata</taxon>
        <taxon>Arachnida</taxon>
        <taxon>Araneae</taxon>
        <taxon>Araneomorphae</taxon>
        <taxon>Entelegynae</taxon>
        <taxon>Araneoidea</taxon>
        <taxon>Araneidae</taxon>
        <taxon>Larinioides</taxon>
    </lineage>
</organism>
<evidence type="ECO:0000313" key="17">
    <source>
        <dbReference type="EMBL" id="CAL1271668.1"/>
    </source>
</evidence>
<evidence type="ECO:0000256" key="14">
    <source>
        <dbReference type="ARBA" id="ARBA00047433"/>
    </source>
</evidence>
<dbReference type="PANTHER" id="PTHR14269:SF60">
    <property type="entry name" value="CARDIOLIPIN SYNTHASE (CMP-FORMING)"/>
    <property type="match status" value="1"/>
</dbReference>
<dbReference type="Proteomes" id="UP001497382">
    <property type="component" value="Unassembled WGS sequence"/>
</dbReference>
<comment type="similarity">
    <text evidence="2">Belongs to the CDP-alcohol phosphatidyltransferase class-I family.</text>
</comment>
<protein>
    <recommendedName>
        <fullName evidence="13">cardiolipin synthase (CMP-forming)</fullName>
        <ecNumber evidence="13">2.7.8.41</ecNumber>
    </recommendedName>
</protein>
<evidence type="ECO:0000256" key="5">
    <source>
        <dbReference type="ARBA" id="ARBA00022692"/>
    </source>
</evidence>
<keyword evidence="16" id="KW-0732">Signal</keyword>
<proteinExistence type="inferred from homology"/>
<feature type="signal peptide" evidence="16">
    <location>
        <begin position="1"/>
        <end position="22"/>
    </location>
</feature>
<feature type="transmembrane region" description="Helical" evidence="15">
    <location>
        <begin position="204"/>
        <end position="223"/>
    </location>
</feature>
<keyword evidence="11" id="KW-0594">Phospholipid biosynthesis</keyword>
<keyword evidence="8" id="KW-0443">Lipid metabolism</keyword>
<evidence type="ECO:0000256" key="16">
    <source>
        <dbReference type="SAM" id="SignalP"/>
    </source>
</evidence>
<keyword evidence="10 15" id="KW-0472">Membrane</keyword>
<dbReference type="AlphaFoldDB" id="A0AAV1ZIV4"/>
<comment type="subcellular location">
    <subcellularLocation>
        <location evidence="1">Mitochondrion inner membrane</location>
        <topology evidence="1">Multi-pass membrane protein</topology>
    </subcellularLocation>
</comment>
<evidence type="ECO:0000256" key="11">
    <source>
        <dbReference type="ARBA" id="ARBA00023209"/>
    </source>
</evidence>
<keyword evidence="9" id="KW-0496">Mitochondrion</keyword>